<dbReference type="InterPro" id="IPR007345">
    <property type="entry name" value="Polysacch_pyruvyl_Trfase"/>
</dbReference>
<accession>A0A2U8GQI0</accession>
<reference evidence="2 3" key="1">
    <citation type="submission" date="2017-06" db="EMBL/GenBank/DDBJ databases">
        <title>Azoarcus.</title>
        <authorList>
            <person name="Woo J.-H."/>
            <person name="Kim H.-S."/>
        </authorList>
    </citation>
    <scope>NUCLEOTIDE SEQUENCE [LARGE SCALE GENOMIC DNA]</scope>
    <source>
        <strain evidence="2 3">TSPY31</strain>
    </source>
</reference>
<keyword evidence="3" id="KW-1185">Reference proteome</keyword>
<proteinExistence type="predicted"/>
<dbReference type="EMBL" id="CP022187">
    <property type="protein sequence ID" value="AWI75266.1"/>
    <property type="molecule type" value="Genomic_DNA"/>
</dbReference>
<dbReference type="Pfam" id="PF04230">
    <property type="entry name" value="PS_pyruv_trans"/>
    <property type="match status" value="1"/>
</dbReference>
<name>A0A2U8GQI0_9RHOO</name>
<dbReference type="AlphaFoldDB" id="A0A2U8GQI0"/>
<evidence type="ECO:0000259" key="1">
    <source>
        <dbReference type="Pfam" id="PF04230"/>
    </source>
</evidence>
<evidence type="ECO:0000313" key="2">
    <source>
        <dbReference type="EMBL" id="AWI75266.1"/>
    </source>
</evidence>
<protein>
    <submittedName>
        <fullName evidence="2">WfaX domain protein</fullName>
    </submittedName>
</protein>
<dbReference type="KEGG" id="acom:CEW83_08595"/>
<dbReference type="RefSeq" id="WP_108948974.1">
    <property type="nucleotide sequence ID" value="NZ_CP022187.1"/>
</dbReference>
<dbReference type="Proteomes" id="UP000244930">
    <property type="component" value="Chromosome"/>
</dbReference>
<gene>
    <name evidence="2" type="ORF">CEW83_08595</name>
</gene>
<evidence type="ECO:0000313" key="3">
    <source>
        <dbReference type="Proteomes" id="UP000244930"/>
    </source>
</evidence>
<feature type="domain" description="Polysaccharide pyruvyl transferase" evidence="1">
    <location>
        <begin position="14"/>
        <end position="304"/>
    </location>
</feature>
<organism evidence="2 3">
    <name type="scientific">Parazoarcus communis</name>
    <dbReference type="NCBI Taxonomy" id="41977"/>
    <lineage>
        <taxon>Bacteria</taxon>
        <taxon>Pseudomonadati</taxon>
        <taxon>Pseudomonadota</taxon>
        <taxon>Betaproteobacteria</taxon>
        <taxon>Rhodocyclales</taxon>
        <taxon>Zoogloeaceae</taxon>
        <taxon>Parazoarcus</taxon>
    </lineage>
</organism>
<sequence length="369" mass="41767">MKHIGILNLPRDGNYGGMLQAVALHSFLNEKGYRVTSIGNDGPQGRRLNPALKKVIVTLLERVPGQNFNGIRERYEKTSRHEKFLSEYIVRQTRKACSEAEFRRAASREKFDAVIVGSDQVWRWDYISYDPSRYFLSFVDSMHTRKIAYAASFGMDHWQAPDMIEEIKPLLADFHAVSTREQSGVPICEALGRTDCRHVLDPTLLVDASLYDRITVPQSKEVSGTKRMLTYILDRAKDKSQLVGDAREMLGKHYVLRELGLQSDASVSEWVSEFKHADFIVTDSFHGTVFAIIFRKNFIALGNSGRGLSRFTSLLGGFNLESRLLLNEYDDKSRLQELIGTAVDYSTVDDVLPKLQSDSADFLLGAIEE</sequence>